<gene>
    <name evidence="2" type="ORF">HK103_006860</name>
</gene>
<evidence type="ECO:0000313" key="3">
    <source>
        <dbReference type="Proteomes" id="UP001210925"/>
    </source>
</evidence>
<proteinExistence type="predicted"/>
<keyword evidence="3" id="KW-1185">Reference proteome</keyword>
<name>A0AAD5Y299_9FUNG</name>
<dbReference type="Proteomes" id="UP001210925">
    <property type="component" value="Unassembled WGS sequence"/>
</dbReference>
<evidence type="ECO:0000256" key="1">
    <source>
        <dbReference type="SAM" id="MobiDB-lite"/>
    </source>
</evidence>
<protein>
    <submittedName>
        <fullName evidence="2">Uncharacterized protein</fullName>
    </submittedName>
</protein>
<organism evidence="2 3">
    <name type="scientific">Boothiomyces macroporosus</name>
    <dbReference type="NCBI Taxonomy" id="261099"/>
    <lineage>
        <taxon>Eukaryota</taxon>
        <taxon>Fungi</taxon>
        <taxon>Fungi incertae sedis</taxon>
        <taxon>Chytridiomycota</taxon>
        <taxon>Chytridiomycota incertae sedis</taxon>
        <taxon>Chytridiomycetes</taxon>
        <taxon>Rhizophydiales</taxon>
        <taxon>Terramycetaceae</taxon>
        <taxon>Boothiomyces</taxon>
    </lineage>
</organism>
<dbReference type="AlphaFoldDB" id="A0AAD5Y299"/>
<dbReference type="InterPro" id="IPR036908">
    <property type="entry name" value="RlpA-like_sf"/>
</dbReference>
<feature type="region of interest" description="Disordered" evidence="1">
    <location>
        <begin position="165"/>
        <end position="190"/>
    </location>
</feature>
<sequence>MKVHVLALLAPVFAQFGRDWQQGRCTYHPYEEDMKSLGNAYDNSPGWCGIRYTMLNVARIVAVHGLGAGNCNMCLEMANANGGPSVYILAVDQKGDPGLDVAKSSFQAAFPNSNALDPEVCKWRVVDHSFCGGICVGAPEECTEGQRNLLPGYLLPKLPPAVDGLNVGNSQGHSGDNNGGNTPATSAPPALVPVATTTQGVATKPVSAVQNKPIGKQTTAVSATTLAPQPKIPSPTKGVNPATAAVPQNAYVPTVNPVYAPPVATKAPSVYGLTEGMVLSGATSSFIGLSVLVFFLL</sequence>
<evidence type="ECO:0000313" key="2">
    <source>
        <dbReference type="EMBL" id="KAJ3254785.1"/>
    </source>
</evidence>
<feature type="compositionally biased region" description="Polar residues" evidence="1">
    <location>
        <begin position="167"/>
        <end position="185"/>
    </location>
</feature>
<reference evidence="2" key="1">
    <citation type="submission" date="2020-05" db="EMBL/GenBank/DDBJ databases">
        <title>Phylogenomic resolution of chytrid fungi.</title>
        <authorList>
            <person name="Stajich J.E."/>
            <person name="Amses K."/>
            <person name="Simmons R."/>
            <person name="Seto K."/>
            <person name="Myers J."/>
            <person name="Bonds A."/>
            <person name="Quandt C.A."/>
            <person name="Barry K."/>
            <person name="Liu P."/>
            <person name="Grigoriev I."/>
            <person name="Longcore J.E."/>
            <person name="James T.Y."/>
        </authorList>
    </citation>
    <scope>NUCLEOTIDE SEQUENCE</scope>
    <source>
        <strain evidence="2">PLAUS21</strain>
    </source>
</reference>
<dbReference type="EMBL" id="JADGKB010000078">
    <property type="protein sequence ID" value="KAJ3254785.1"/>
    <property type="molecule type" value="Genomic_DNA"/>
</dbReference>
<comment type="caution">
    <text evidence="2">The sequence shown here is derived from an EMBL/GenBank/DDBJ whole genome shotgun (WGS) entry which is preliminary data.</text>
</comment>
<accession>A0AAD5Y299</accession>
<dbReference type="Gene3D" id="2.40.40.10">
    <property type="entry name" value="RlpA-like domain"/>
    <property type="match status" value="1"/>
</dbReference>